<dbReference type="InterPro" id="IPR016197">
    <property type="entry name" value="Chromo-like_dom_sf"/>
</dbReference>
<dbReference type="SUPFAM" id="SSF51735">
    <property type="entry name" value="NAD(P)-binding Rossmann-fold domains"/>
    <property type="match status" value="1"/>
</dbReference>
<dbReference type="Pfam" id="PF25386">
    <property type="entry name" value="Chromo_SEND1"/>
    <property type="match status" value="1"/>
</dbReference>
<gene>
    <name evidence="2" type="ORF">MUK42_10519</name>
</gene>
<dbReference type="InterPro" id="IPR029903">
    <property type="entry name" value="RmlD-like-bd"/>
</dbReference>
<evidence type="ECO:0000259" key="1">
    <source>
        <dbReference type="PROSITE" id="PS50013"/>
    </source>
</evidence>
<name>A0A9E7GL18_9LILI</name>
<dbReference type="AlphaFoldDB" id="A0A9E7GL18"/>
<protein>
    <submittedName>
        <fullName evidence="2">RmlD substrate binding domain</fullName>
    </submittedName>
</protein>
<dbReference type="Gene3D" id="3.40.50.720">
    <property type="entry name" value="NAD(P)-binding Rossmann-like Domain"/>
    <property type="match status" value="1"/>
</dbReference>
<dbReference type="PANTHER" id="PTHR43242:SF1">
    <property type="entry name" value="NAD(P)-BINDING ROSSMANN-FOLD SUPERFAMILY PROTEIN"/>
    <property type="match status" value="1"/>
</dbReference>
<dbReference type="CDD" id="cd05254">
    <property type="entry name" value="dTDP_HR_like_SDR_e"/>
    <property type="match status" value="1"/>
</dbReference>
<feature type="domain" description="Chromo" evidence="1">
    <location>
        <begin position="700"/>
        <end position="760"/>
    </location>
</feature>
<evidence type="ECO:0000313" key="2">
    <source>
        <dbReference type="EMBL" id="URE17474.1"/>
    </source>
</evidence>
<sequence length="868" mass="96713">MAEARKRVLVVGGSGYLGQHLLQRFSRASGSERCDLAFTHHRPSPPAELVDAVSPVLPFRVDLRTGDGFDAISTAFGQPDVVVNCAALSVPRTCEMDPAAAMSINRPSSLVNWLQSFKDNNSLLIHLSTDQVYEGVRSFYKEDDEALPVNMYGKTKIAAEKHIIANCSNYAILRSSIIYGPQTISPVSKSLPIQWIDSVLKQGQEVEFFHDELRCPVYVKDVVDVIIALSKKWISDGKQMQLLLNVGGPNRVSRFQMAETVARIRGYNHSLIKSVSASSVNRGVISPADISMDISILIRGFTSILNSRLLFMFPLLPQRSDLRSSQSMRAIVPSIRDGRQELVGHLGIVQENPPPSPPSFQNAGRLPACSKEKIYLRNLFHRLRALISLNCSLILVTDGSIPSIKLSTYRRRLGLCEVGILVHQGTRYDTNSQPMPSVSLRRNMGSEFSCMIKEAKVLGTALGIPFLDGLEEAEAQCALLNVESLCDGCFSTDSDIFLFGARTVYRDIFLGEGSYVTCYEMEDIEQQLGFGRNSLESACRIVKSLGDDSVLHQIISEGLKIARVYKGRKKITKELRSNVNNENEHGNQQSVCGEFQKVPIAETQDAESDGQYLDVINAFLKPKCHSADSEAVKRICTQHPFQRVQLHHVCEKYFGWSPDRTDQYILPKIAERDLRQFANLRSISSELGARIPLHMMPVPCPVSAIVKLRKVQGQDYYEVSWQGIDGLGNSIVPADLIKSACPERIAEYMEKKAEVKQQNRRPRRSSKALVNQIDLQLQGLLLGIESQSKTLPETANRLPPPSAAPEVIDLCSPSPPLRTCRVAKCQKSIDMHVNVIDIHESDGDATPEHERKARELRLFIDSIREDLY</sequence>
<proteinExistence type="predicted"/>
<organism evidence="2 3">
    <name type="scientific">Musa troglodytarum</name>
    <name type="common">fe'i banana</name>
    <dbReference type="NCBI Taxonomy" id="320322"/>
    <lineage>
        <taxon>Eukaryota</taxon>
        <taxon>Viridiplantae</taxon>
        <taxon>Streptophyta</taxon>
        <taxon>Embryophyta</taxon>
        <taxon>Tracheophyta</taxon>
        <taxon>Spermatophyta</taxon>
        <taxon>Magnoliopsida</taxon>
        <taxon>Liliopsida</taxon>
        <taxon>Zingiberales</taxon>
        <taxon>Musaceae</taxon>
        <taxon>Musa</taxon>
    </lineage>
</organism>
<dbReference type="InterPro" id="IPR057340">
    <property type="entry name" value="Chromo_SEND1"/>
</dbReference>
<dbReference type="Pfam" id="PF04321">
    <property type="entry name" value="RmlD_sub_bind"/>
    <property type="match status" value="1"/>
</dbReference>
<dbReference type="InterPro" id="IPR036291">
    <property type="entry name" value="NAD(P)-bd_dom_sf"/>
</dbReference>
<dbReference type="Pfam" id="PF00867">
    <property type="entry name" value="XPG_I"/>
    <property type="match status" value="1"/>
</dbReference>
<dbReference type="PRINTS" id="PR00853">
    <property type="entry name" value="XPGRADSUPER"/>
</dbReference>
<dbReference type="PROSITE" id="PS50013">
    <property type="entry name" value="CHROMO_2"/>
    <property type="match status" value="1"/>
</dbReference>
<reference evidence="2" key="1">
    <citation type="submission" date="2022-05" db="EMBL/GenBank/DDBJ databases">
        <title>The Musa troglodytarum L. genome provides insights into the mechanism of non-climacteric behaviour and enrichment of carotenoids.</title>
        <authorList>
            <person name="Wang J."/>
        </authorList>
    </citation>
    <scope>NUCLEOTIDE SEQUENCE</scope>
    <source>
        <tissue evidence="2">Leaf</tissue>
    </source>
</reference>
<dbReference type="Proteomes" id="UP001055439">
    <property type="component" value="Chromosome 7"/>
</dbReference>
<dbReference type="PANTHER" id="PTHR43242">
    <property type="entry name" value="NAD(P)-BINDING ROSSMANN-FOLD SUPERFAMILY PROTEIN"/>
    <property type="match status" value="1"/>
</dbReference>
<dbReference type="GO" id="GO:0004518">
    <property type="term" value="F:nuclease activity"/>
    <property type="evidence" value="ECO:0007669"/>
    <property type="project" value="InterPro"/>
</dbReference>
<dbReference type="Gene3D" id="3.40.50.1010">
    <property type="entry name" value="5'-nuclease"/>
    <property type="match status" value="1"/>
</dbReference>
<dbReference type="InterPro" id="IPR029060">
    <property type="entry name" value="PIN-like_dom_sf"/>
</dbReference>
<dbReference type="SUPFAM" id="SSF54160">
    <property type="entry name" value="Chromo domain-like"/>
    <property type="match status" value="1"/>
</dbReference>
<dbReference type="InterPro" id="IPR006086">
    <property type="entry name" value="XPG-I_dom"/>
</dbReference>
<dbReference type="InterPro" id="IPR006084">
    <property type="entry name" value="XPG/Rad2"/>
</dbReference>
<accession>A0A9E7GL18</accession>
<dbReference type="EMBL" id="CP097509">
    <property type="protein sequence ID" value="URE17474.1"/>
    <property type="molecule type" value="Genomic_DNA"/>
</dbReference>
<dbReference type="SMART" id="SM00484">
    <property type="entry name" value="XPGI"/>
    <property type="match status" value="1"/>
</dbReference>
<dbReference type="InterPro" id="IPR000953">
    <property type="entry name" value="Chromo/chromo_shadow_dom"/>
</dbReference>
<keyword evidence="3" id="KW-1185">Reference proteome</keyword>
<dbReference type="Gene3D" id="2.40.50.40">
    <property type="match status" value="1"/>
</dbReference>
<dbReference type="SUPFAM" id="SSF88723">
    <property type="entry name" value="PIN domain-like"/>
    <property type="match status" value="1"/>
</dbReference>
<dbReference type="OrthoDB" id="2959108at2759"/>
<evidence type="ECO:0000313" key="3">
    <source>
        <dbReference type="Proteomes" id="UP001055439"/>
    </source>
</evidence>